<evidence type="ECO:0000313" key="2">
    <source>
        <dbReference type="Proteomes" id="UP001056120"/>
    </source>
</evidence>
<organism evidence="1 2">
    <name type="scientific">Smallanthus sonchifolius</name>
    <dbReference type="NCBI Taxonomy" id="185202"/>
    <lineage>
        <taxon>Eukaryota</taxon>
        <taxon>Viridiplantae</taxon>
        <taxon>Streptophyta</taxon>
        <taxon>Embryophyta</taxon>
        <taxon>Tracheophyta</taxon>
        <taxon>Spermatophyta</taxon>
        <taxon>Magnoliopsida</taxon>
        <taxon>eudicotyledons</taxon>
        <taxon>Gunneridae</taxon>
        <taxon>Pentapetalae</taxon>
        <taxon>asterids</taxon>
        <taxon>campanulids</taxon>
        <taxon>Asterales</taxon>
        <taxon>Asteraceae</taxon>
        <taxon>Asteroideae</taxon>
        <taxon>Heliantheae alliance</taxon>
        <taxon>Millerieae</taxon>
        <taxon>Smallanthus</taxon>
    </lineage>
</organism>
<protein>
    <submittedName>
        <fullName evidence="1">Uncharacterized protein</fullName>
    </submittedName>
</protein>
<sequence>MPDSQTKSYVATSVMDHETKEYGRLNISNSSASSDVFEPTSVNDAKMRTSVIEWLNNTLPNLNLPVNASDEELRTLLADGTILCRLINSLRPGTDIEYGNPHHSSEAQSENINKFLATMDEIGLPHFCISELEKGSMKIVWESLLMLKEHFMPKVAVCSPNATSPKFLGSDSFRWKHIDEHSGTNDSFQEDTSPRKFQRALRSPIAGDERKSNCTFCSRFKKATGALMHHAGHKFHEVFQMKHGGYSDLPAAKISELMKSNSLDIAPTQSLLSMVNGILDESMGRKNGEIPHRVACLMRKVVQEIERRISTQAEHLRTQNNLFKTREEKYQSRIRVLEALANGTSGETKAVINHFDHMKVDVTRTGNSKKSLVLQEDKTTSHEEKKTEGEDVEIKEKDSKSAEIAALKKEIENIRKTHEDQKEEVARKSQLDLQKKLKDVENHLIESKMKVEELEANSRSKSQWWANKEHIYKTFTEFQLGALKELRFASQSVRQELSKTQKAYTQDFDHLGTKFKVLKDAAESYEEAVSENHKLHNEIQELKGNIRVYCRIRPFLPGQKDKQSTVDYIGDNGELIVVNPSKPGKESRRSFKYNKVYGPHATQAEVYGDIQQLVRSVLDGYNVCIFAYGQTGSGKTYTMSGPDNGSEEEWGVNYRALNDLFRISQSRSTYKYEVGVQMVEIYNEQTKCCFRKLMKCRISCFIGETICLILDLRTLGILSTASLAVPDANMREVNEPSDVLRLMETGFKNRARSTTAMNERSSRSHSVVTIHVHGTDLKNGGSLNAGLHLVDLAGSERIDRAEVVGERLKEAQHINKSLAALGDVIFALSQKSPHVPFRNSKLTQVLQSSLGGQAKTLMLVQLNPEAASYAESLSTLKFAERVSGVELGPARSSKEAGNVKDLMEQVASLKETITRKDEEIERLQAIRDKKNAHPPSVGQRSLRYGSSSPNSKLGYNKQTESIRGRMSLDGYGYKPVRKGQSPVSIHGEDTDSSLESSLSREGSKSSHNSSKPKSGSRISRPLSKISKDLPKAAKGMFKSTSGSSLTGKSSSKRWS</sequence>
<gene>
    <name evidence="1" type="ORF">L1987_04452</name>
</gene>
<proteinExistence type="predicted"/>
<reference evidence="1 2" key="2">
    <citation type="journal article" date="2022" name="Mol. Ecol. Resour.">
        <title>The genomes of chicory, endive, great burdock and yacon provide insights into Asteraceae paleo-polyploidization history and plant inulin production.</title>
        <authorList>
            <person name="Fan W."/>
            <person name="Wang S."/>
            <person name="Wang H."/>
            <person name="Wang A."/>
            <person name="Jiang F."/>
            <person name="Liu H."/>
            <person name="Zhao H."/>
            <person name="Xu D."/>
            <person name="Zhang Y."/>
        </authorList>
    </citation>
    <scope>NUCLEOTIDE SEQUENCE [LARGE SCALE GENOMIC DNA]</scope>
    <source>
        <strain evidence="2">cv. Yunnan</strain>
        <tissue evidence="1">Leaves</tissue>
    </source>
</reference>
<accession>A0ACB9KDG9</accession>
<evidence type="ECO:0000313" key="1">
    <source>
        <dbReference type="EMBL" id="KAI3830314.1"/>
    </source>
</evidence>
<keyword evidence="2" id="KW-1185">Reference proteome</keyword>
<reference evidence="2" key="1">
    <citation type="journal article" date="2022" name="Mol. Ecol. Resour.">
        <title>The genomes of chicory, endive, great burdock and yacon provide insights into Asteraceae palaeo-polyploidization history and plant inulin production.</title>
        <authorList>
            <person name="Fan W."/>
            <person name="Wang S."/>
            <person name="Wang H."/>
            <person name="Wang A."/>
            <person name="Jiang F."/>
            <person name="Liu H."/>
            <person name="Zhao H."/>
            <person name="Xu D."/>
            <person name="Zhang Y."/>
        </authorList>
    </citation>
    <scope>NUCLEOTIDE SEQUENCE [LARGE SCALE GENOMIC DNA]</scope>
    <source>
        <strain evidence="2">cv. Yunnan</strain>
    </source>
</reference>
<dbReference type="EMBL" id="CM042018">
    <property type="protein sequence ID" value="KAI3830314.1"/>
    <property type="molecule type" value="Genomic_DNA"/>
</dbReference>
<name>A0ACB9KDG9_9ASTR</name>
<comment type="caution">
    <text evidence="1">The sequence shown here is derived from an EMBL/GenBank/DDBJ whole genome shotgun (WGS) entry which is preliminary data.</text>
</comment>
<dbReference type="Proteomes" id="UP001056120">
    <property type="component" value="Linkage Group LG01"/>
</dbReference>